<accession>A0AAQ3NI48</accession>
<keyword evidence="2" id="KW-1185">Reference proteome</keyword>
<dbReference type="AlphaFoldDB" id="A0AAQ3NI48"/>
<dbReference type="Proteomes" id="UP001374535">
    <property type="component" value="Chromosome 5"/>
</dbReference>
<name>A0AAQ3NI48_VIGMU</name>
<protein>
    <submittedName>
        <fullName evidence="1">Uncharacterized protein</fullName>
    </submittedName>
</protein>
<sequence>MRQTGNGRALVIAILPVPAEKLITAKKFDMIKDIDGARETLTLVRIIDLWFVESWDSKLHMDMILTYQKGDDTRNDREGRYGFGRTRGTDILNLTAVAQPAKFHALSDYAGQFCFQVAYMASLSDYCLCLGHVEMVFGPGDISWTLGAALIEGKFLCQIKLPMPSRRDYAPGSSLPSYTPVRRRSN</sequence>
<proteinExistence type="predicted"/>
<evidence type="ECO:0000313" key="2">
    <source>
        <dbReference type="Proteomes" id="UP001374535"/>
    </source>
</evidence>
<dbReference type="EMBL" id="CP144696">
    <property type="protein sequence ID" value="WVZ09127.1"/>
    <property type="molecule type" value="Genomic_DNA"/>
</dbReference>
<reference evidence="1 2" key="1">
    <citation type="journal article" date="2023" name="Life. Sci Alliance">
        <title>Evolutionary insights into 3D genome organization and epigenetic landscape of Vigna mungo.</title>
        <authorList>
            <person name="Junaid A."/>
            <person name="Singh B."/>
            <person name="Bhatia S."/>
        </authorList>
    </citation>
    <scope>NUCLEOTIDE SEQUENCE [LARGE SCALE GENOMIC DNA]</scope>
    <source>
        <strain evidence="1">Urdbean</strain>
    </source>
</reference>
<organism evidence="1 2">
    <name type="scientific">Vigna mungo</name>
    <name type="common">Black gram</name>
    <name type="synonym">Phaseolus mungo</name>
    <dbReference type="NCBI Taxonomy" id="3915"/>
    <lineage>
        <taxon>Eukaryota</taxon>
        <taxon>Viridiplantae</taxon>
        <taxon>Streptophyta</taxon>
        <taxon>Embryophyta</taxon>
        <taxon>Tracheophyta</taxon>
        <taxon>Spermatophyta</taxon>
        <taxon>Magnoliopsida</taxon>
        <taxon>eudicotyledons</taxon>
        <taxon>Gunneridae</taxon>
        <taxon>Pentapetalae</taxon>
        <taxon>rosids</taxon>
        <taxon>fabids</taxon>
        <taxon>Fabales</taxon>
        <taxon>Fabaceae</taxon>
        <taxon>Papilionoideae</taxon>
        <taxon>50 kb inversion clade</taxon>
        <taxon>NPAAA clade</taxon>
        <taxon>indigoferoid/millettioid clade</taxon>
        <taxon>Phaseoleae</taxon>
        <taxon>Vigna</taxon>
    </lineage>
</organism>
<evidence type="ECO:0000313" key="1">
    <source>
        <dbReference type="EMBL" id="WVZ09127.1"/>
    </source>
</evidence>
<gene>
    <name evidence="1" type="ORF">V8G54_013657</name>
</gene>